<dbReference type="RefSeq" id="WP_329076457.1">
    <property type="nucleotide sequence ID" value="NZ_CP109393.1"/>
</dbReference>
<name>A0ABZ2A5S5_STRNV</name>
<reference evidence="2" key="1">
    <citation type="submission" date="2022-10" db="EMBL/GenBank/DDBJ databases">
        <title>The complete genomes of actinobacterial strains from the NBC collection.</title>
        <authorList>
            <person name="Joergensen T.S."/>
            <person name="Alvarez Arevalo M."/>
            <person name="Sterndorff E.B."/>
            <person name="Faurdal D."/>
            <person name="Vuksanovic O."/>
            <person name="Mourched A.-S."/>
            <person name="Charusanti P."/>
            <person name="Shaw S."/>
            <person name="Blin K."/>
            <person name="Weber T."/>
        </authorList>
    </citation>
    <scope>NUCLEOTIDE SEQUENCE</scope>
    <source>
        <strain evidence="2">NBC_01432</strain>
    </source>
</reference>
<dbReference type="InterPro" id="IPR000073">
    <property type="entry name" value="AB_hydrolase_1"/>
</dbReference>
<dbReference type="GO" id="GO:0016787">
    <property type="term" value="F:hydrolase activity"/>
    <property type="evidence" value="ECO:0007669"/>
    <property type="project" value="UniProtKB-KW"/>
</dbReference>
<dbReference type="EMBL" id="CP109495">
    <property type="protein sequence ID" value="WUX52804.1"/>
    <property type="molecule type" value="Genomic_DNA"/>
</dbReference>
<protein>
    <submittedName>
        <fullName evidence="2">Alpha/beta hydrolase</fullName>
    </submittedName>
</protein>
<sequence>MNDSPPVVLVPGFWHGGWCWGPVAEQLTARGIRSVAADIDGHALRGRAMRARWARPFFDERSFATEPSPVARITASGAAAALADRVRKEGGGRPCLVVAHGMGGVVATALAELAPELVAGLVYVSAYAPVNGVPAGSYRTRPENVAEKALQLLVTGPELIGAARIDFGDPERRDEIKEAFYNDLDDQAADAAMALLSPDGPAGIAGERLTVTEARFGRIPHSYVTCSRDNVVPLALQRHFIKEIDAVSVFPTAVTELDSSHAPFLSRPVALSEAIADASGVHAEAA</sequence>
<dbReference type="PANTHER" id="PTHR37017">
    <property type="entry name" value="AB HYDROLASE-1 DOMAIN-CONTAINING PROTEIN-RELATED"/>
    <property type="match status" value="1"/>
</dbReference>
<dbReference type="InterPro" id="IPR029058">
    <property type="entry name" value="AB_hydrolase_fold"/>
</dbReference>
<dbReference type="PANTHER" id="PTHR37017:SF11">
    <property type="entry name" value="ESTERASE_LIPASE_THIOESTERASE DOMAIN-CONTAINING PROTEIN"/>
    <property type="match status" value="1"/>
</dbReference>
<evidence type="ECO:0000313" key="3">
    <source>
        <dbReference type="Proteomes" id="UP001432209"/>
    </source>
</evidence>
<gene>
    <name evidence="2" type="ORF">OG442_15350</name>
</gene>
<evidence type="ECO:0000259" key="1">
    <source>
        <dbReference type="Pfam" id="PF12697"/>
    </source>
</evidence>
<keyword evidence="3" id="KW-1185">Reference proteome</keyword>
<dbReference type="Gene3D" id="3.40.50.1820">
    <property type="entry name" value="alpha/beta hydrolase"/>
    <property type="match status" value="1"/>
</dbReference>
<evidence type="ECO:0000313" key="2">
    <source>
        <dbReference type="EMBL" id="WUX52804.1"/>
    </source>
</evidence>
<dbReference type="Proteomes" id="UP001432209">
    <property type="component" value="Chromosome"/>
</dbReference>
<dbReference type="InterPro" id="IPR052897">
    <property type="entry name" value="Sec-Metab_Biosynth_Hydrolase"/>
</dbReference>
<organism evidence="2 3">
    <name type="scientific">Streptomyces niveus</name>
    <name type="common">Streptomyces spheroides</name>
    <dbReference type="NCBI Taxonomy" id="193462"/>
    <lineage>
        <taxon>Bacteria</taxon>
        <taxon>Bacillati</taxon>
        <taxon>Actinomycetota</taxon>
        <taxon>Actinomycetes</taxon>
        <taxon>Kitasatosporales</taxon>
        <taxon>Streptomycetaceae</taxon>
        <taxon>Streptomyces</taxon>
    </lineage>
</organism>
<accession>A0ABZ2A5S5</accession>
<keyword evidence="2" id="KW-0378">Hydrolase</keyword>
<dbReference type="Pfam" id="PF12697">
    <property type="entry name" value="Abhydrolase_6"/>
    <property type="match status" value="1"/>
</dbReference>
<dbReference type="SUPFAM" id="SSF53474">
    <property type="entry name" value="alpha/beta-Hydrolases"/>
    <property type="match status" value="1"/>
</dbReference>
<feature type="domain" description="AB hydrolase-1" evidence="1">
    <location>
        <begin position="7"/>
        <end position="273"/>
    </location>
</feature>
<proteinExistence type="predicted"/>